<dbReference type="RefSeq" id="WP_179269024.1">
    <property type="nucleotide sequence ID" value="NZ_CP058579.1"/>
</dbReference>
<dbReference type="KEGG" id="halu:HUG12_12140"/>
<evidence type="ECO:0000313" key="1">
    <source>
        <dbReference type="EMBL" id="QLG62439.1"/>
    </source>
</evidence>
<proteinExistence type="predicted"/>
<dbReference type="EMBL" id="CP058579">
    <property type="protein sequence ID" value="QLG62439.1"/>
    <property type="molecule type" value="Genomic_DNA"/>
</dbReference>
<reference evidence="1 2" key="1">
    <citation type="submission" date="2020-06" db="EMBL/GenBank/DDBJ databases">
        <title>NJ-3-1, isolated from saline soil.</title>
        <authorList>
            <person name="Cui H.L."/>
            <person name="Shi X."/>
        </authorList>
    </citation>
    <scope>NUCLEOTIDE SEQUENCE [LARGE SCALE GENOMIC DNA]</scope>
    <source>
        <strain evidence="1 2">NJ-3-1</strain>
    </source>
</reference>
<evidence type="ECO:0000313" key="2">
    <source>
        <dbReference type="Proteomes" id="UP000509626"/>
    </source>
</evidence>
<name>A0A7D5QBQ4_9EURY</name>
<sequence length="53" mass="6114">MTESRPEPVEEGWRDLPMEGRVAIQIFGFTDEGSLSEDAWVQSTYWLDPVAKR</sequence>
<dbReference type="OrthoDB" id="159783at2157"/>
<keyword evidence="2" id="KW-1185">Reference proteome</keyword>
<organism evidence="1 2">
    <name type="scientific">Halorarum salinum</name>
    <dbReference type="NCBI Taxonomy" id="2743089"/>
    <lineage>
        <taxon>Archaea</taxon>
        <taxon>Methanobacteriati</taxon>
        <taxon>Methanobacteriota</taxon>
        <taxon>Stenosarchaea group</taxon>
        <taxon>Halobacteria</taxon>
        <taxon>Halobacteriales</taxon>
        <taxon>Haloferacaceae</taxon>
        <taxon>Halorarum</taxon>
    </lineage>
</organism>
<protein>
    <submittedName>
        <fullName evidence="1">Uncharacterized protein</fullName>
    </submittedName>
</protein>
<dbReference type="Proteomes" id="UP000509626">
    <property type="component" value="Chromosome"/>
</dbReference>
<gene>
    <name evidence="1" type="ORF">HUG12_12140</name>
</gene>
<dbReference type="AlphaFoldDB" id="A0A7D5QBQ4"/>
<accession>A0A7D5QBQ4</accession>
<dbReference type="GeneID" id="56038221"/>